<accession>A0A3E1EYN0</accession>
<evidence type="ECO:0000313" key="8">
    <source>
        <dbReference type="EMBL" id="RFC54659.1"/>
    </source>
</evidence>
<dbReference type="EMBL" id="QURB01000003">
    <property type="protein sequence ID" value="RFC54659.1"/>
    <property type="molecule type" value="Genomic_DNA"/>
</dbReference>
<evidence type="ECO:0000259" key="7">
    <source>
        <dbReference type="Pfam" id="PF18962"/>
    </source>
</evidence>
<dbReference type="SUPFAM" id="SSF50939">
    <property type="entry name" value="Sialidases"/>
    <property type="match status" value="1"/>
</dbReference>
<evidence type="ECO:0000256" key="4">
    <source>
        <dbReference type="ARBA" id="ARBA00023295"/>
    </source>
</evidence>
<dbReference type="GO" id="GO:0010411">
    <property type="term" value="P:xyloglucan metabolic process"/>
    <property type="evidence" value="ECO:0007669"/>
    <property type="project" value="TreeGrafter"/>
</dbReference>
<evidence type="ECO:0000256" key="1">
    <source>
        <dbReference type="ARBA" id="ARBA00022729"/>
    </source>
</evidence>
<keyword evidence="4" id="KW-0326">Glycosidase</keyword>
<dbReference type="PANTHER" id="PTHR43739:SF2">
    <property type="entry name" value="OLIGOXYLOGLUCAN-REDUCING END-SPECIFIC XYLOGLUCANASE-RELATED"/>
    <property type="match status" value="1"/>
</dbReference>
<dbReference type="InterPro" id="IPR015943">
    <property type="entry name" value="WD40/YVTN_repeat-like_dom_sf"/>
</dbReference>
<dbReference type="InterPro" id="IPR036278">
    <property type="entry name" value="Sialidase_sf"/>
</dbReference>
<dbReference type="OrthoDB" id="9757947at2"/>
<comment type="caution">
    <text evidence="8">The sequence shown here is derived from an EMBL/GenBank/DDBJ whole genome shotgun (WGS) entry which is preliminary data.</text>
</comment>
<keyword evidence="1" id="KW-0732">Signal</keyword>
<dbReference type="GO" id="GO:0016798">
    <property type="term" value="F:hydrolase activity, acting on glycosyl bonds"/>
    <property type="evidence" value="ECO:0007669"/>
    <property type="project" value="UniProtKB-KW"/>
</dbReference>
<evidence type="ECO:0000256" key="2">
    <source>
        <dbReference type="ARBA" id="ARBA00022801"/>
    </source>
</evidence>
<evidence type="ECO:0000313" key="9">
    <source>
        <dbReference type="Proteomes" id="UP000257127"/>
    </source>
</evidence>
<dbReference type="Proteomes" id="UP000257127">
    <property type="component" value="Unassembled WGS sequence"/>
</dbReference>
<dbReference type="PANTHER" id="PTHR43739">
    <property type="entry name" value="XYLOGLUCANASE (EUROFUNG)"/>
    <property type="match status" value="1"/>
</dbReference>
<organism evidence="8 9">
    <name type="scientific">Brumimicrobium aurantiacum</name>
    <dbReference type="NCBI Taxonomy" id="1737063"/>
    <lineage>
        <taxon>Bacteria</taxon>
        <taxon>Pseudomonadati</taxon>
        <taxon>Bacteroidota</taxon>
        <taxon>Flavobacteriia</taxon>
        <taxon>Flavobacteriales</taxon>
        <taxon>Crocinitomicaceae</taxon>
        <taxon>Brumimicrobium</taxon>
    </lineage>
</organism>
<gene>
    <name evidence="8" type="ORF">DXU93_06635</name>
</gene>
<keyword evidence="9" id="KW-1185">Reference proteome</keyword>
<sequence>MNMKRNKLILGGLGAVAIATAAFITPSVMNNDVGSRYSQERGALSAQTGSNGFEEWVKTTMIDVETGEVIEDGKLNTILKKYRSLPQTKALTVEWNELGPDNIGGRTRAILIDHTDNKNIWAGGVSGGLYRSVNRANNWERVQTFPGGQFISSMAQDADGNIYVATGSIDESWNGQGLFVTTDNGATWELVPTTDNFGKINRVAATQYDSKIYFTTTSGLKSYTYGGTVEDVTAFGGNGARTLAYSSDGEVIVVASNNSETWVSTNWGQDFSLVSASGSNPANGEISQSGFSRIEYAVSKKKSDGTYNIYAATTSSNNQGQWISLDSGNSWTKHTAATGPNINNGVIDYRNQGTYNTVVSFDPTDTDRVIVGGIDLHEWKKQINNPPAGGWNTISVWFASPTSPLYVHADNHELKWDSDDRLYIGNDGGVGVSLDQGGTFYPANRGYNITQFYAFSHDRNGAVLGGTQDNGSLYNNLNNATYQEFKEVTGGDGFTAEISFFNPNVFITSLYYNSFQRTGDGGQTMTAFTPALLGSGYDPTGTDGGQHPFHTQFHLGEYYDENSEDSVIYIPNQQYDIGDTVMVPSMASGDTIEYITPIVLQFDDTLYYDPALTETQYEVVDTSGVSYDLGVYSYTHLPGSSGSTPPVVDDTIAVDVPNGPDTVIVTEVNPYNFYYGSNSNGPGVAAFGRDTVMLNVAWDTLTVQDPYQSWFVFGINRNGGEIWGTRDAMRLSATSSSWVRLMEGVGNVAQLDVAFSKDLNHMYTCAGSSVYRLSGLGSVYTSDADFRSKLSLDDGATATEMVTVGNGNFYGIGINPHDENDLVAVQGFNGSVYRSSNAASATPSLTSVGSQNGIAFYDVVIDREDSDVLFASTFTGVSLSEDGGATWLDVSDPRFAGVPTYEIRQAWRTWDEGNKVPGKVFIGTFGRGIWSTDAVLNVATNDPIEKAEEDSPFKLEVYPNPSSYNSTLVVDLAESKLVDIQFFNISGRMVKQIQKTNAHAGRNEIGFGVSDLTQGTYIIRVQSGHQVENIKFVKM</sequence>
<dbReference type="NCBIfam" id="TIGR04183">
    <property type="entry name" value="Por_Secre_tail"/>
    <property type="match status" value="1"/>
</dbReference>
<dbReference type="InterPro" id="IPR026444">
    <property type="entry name" value="Secre_tail"/>
</dbReference>
<proteinExistence type="inferred from homology"/>
<comment type="similarity">
    <text evidence="6">Belongs to the glycosyl hydrolase 74 family.</text>
</comment>
<name>A0A3E1EYN0_9FLAO</name>
<dbReference type="Gene3D" id="2.130.10.10">
    <property type="entry name" value="YVTN repeat-like/Quinoprotein amine dehydrogenase"/>
    <property type="match status" value="2"/>
</dbReference>
<keyword evidence="3" id="KW-0119">Carbohydrate metabolism</keyword>
<dbReference type="Pfam" id="PF18962">
    <property type="entry name" value="Por_Secre_tail"/>
    <property type="match status" value="1"/>
</dbReference>
<keyword evidence="2" id="KW-0378">Hydrolase</keyword>
<reference evidence="8 9" key="1">
    <citation type="submission" date="2018-08" db="EMBL/GenBank/DDBJ databases">
        <title>The draft genome squence of Brumimicrobium sp. N62.</title>
        <authorList>
            <person name="Du Z.-J."/>
            <person name="Luo H.-R."/>
        </authorList>
    </citation>
    <scope>NUCLEOTIDE SEQUENCE [LARGE SCALE GENOMIC DNA]</scope>
    <source>
        <strain evidence="8 9">N62</strain>
    </source>
</reference>
<protein>
    <submittedName>
        <fullName evidence="8">T9SS C-terminal target domain-containing protein</fullName>
    </submittedName>
</protein>
<evidence type="ECO:0000256" key="5">
    <source>
        <dbReference type="ARBA" id="ARBA00023326"/>
    </source>
</evidence>
<feature type="domain" description="Secretion system C-terminal sorting" evidence="7">
    <location>
        <begin position="957"/>
        <end position="1028"/>
    </location>
</feature>
<evidence type="ECO:0000256" key="3">
    <source>
        <dbReference type="ARBA" id="ARBA00023277"/>
    </source>
</evidence>
<evidence type="ECO:0000256" key="6">
    <source>
        <dbReference type="ARBA" id="ARBA00037986"/>
    </source>
</evidence>
<dbReference type="AlphaFoldDB" id="A0A3E1EYN0"/>
<keyword evidence="5" id="KW-0624">Polysaccharide degradation</keyword>
<dbReference type="GO" id="GO:0000272">
    <property type="term" value="P:polysaccharide catabolic process"/>
    <property type="evidence" value="ECO:0007669"/>
    <property type="project" value="UniProtKB-KW"/>
</dbReference>
<dbReference type="InterPro" id="IPR052025">
    <property type="entry name" value="Xyloglucanase_GH74"/>
</dbReference>